<comment type="function">
    <text evidence="3 4">Participates actively in the response to hyperosmotic and heat shock by preventing the aggregation of stress-denatured proteins, in association with DnaK and GrpE. It is the nucleotide exchange factor for DnaK and may function as a thermosensor. Unfolded proteins bind initially to DnaJ; upon interaction with the DnaJ-bound protein, DnaK hydrolyzes its bound ATP, resulting in the formation of a stable complex. GrpE releases ADP from DnaK; ATP binding to DnaK triggers the release of the substrate protein, thus completing the reaction cycle. Several rounds of ATP-dependent interactions between DnaJ, DnaK and GrpE are required for fully efficient folding.</text>
</comment>
<dbReference type="InterPro" id="IPR000740">
    <property type="entry name" value="GrpE"/>
</dbReference>
<comment type="caution">
    <text evidence="8">The sequence shown here is derived from an EMBL/GenBank/DDBJ whole genome shotgun (WGS) entry which is preliminary data.</text>
</comment>
<dbReference type="InterPro" id="IPR009012">
    <property type="entry name" value="GrpE_head"/>
</dbReference>
<reference evidence="8 9" key="1">
    <citation type="journal article" date="2020" name="Harmful Algae">
        <title>Molecular and morphological characterization of a novel dihydroanatoxin-a producing Microcoleus species (cyanobacteria) from the Russian River, California, USA.</title>
        <authorList>
            <person name="Conklin K.Y."/>
            <person name="Stancheva R."/>
            <person name="Otten T.G."/>
            <person name="Fadness R."/>
            <person name="Boyer G.L."/>
            <person name="Read B."/>
            <person name="Zhang X."/>
            <person name="Sheath R.G."/>
        </authorList>
    </citation>
    <scope>NUCLEOTIDE SEQUENCE [LARGE SCALE GENOMIC DNA]</scope>
    <source>
        <strain evidence="8 9">PTRS2</strain>
    </source>
</reference>
<name>A0ABU8YQD2_9CYAN</name>
<dbReference type="Pfam" id="PF01025">
    <property type="entry name" value="GrpE"/>
    <property type="match status" value="1"/>
</dbReference>
<evidence type="ECO:0000313" key="8">
    <source>
        <dbReference type="EMBL" id="MEK0186599.1"/>
    </source>
</evidence>
<comment type="subunit">
    <text evidence="3">Homodimer.</text>
</comment>
<dbReference type="Gene3D" id="3.90.20.20">
    <property type="match status" value="1"/>
</dbReference>
<dbReference type="NCBIfam" id="NF010738">
    <property type="entry name" value="PRK14140.1"/>
    <property type="match status" value="1"/>
</dbReference>
<evidence type="ECO:0000313" key="9">
    <source>
        <dbReference type="Proteomes" id="UP001384579"/>
    </source>
</evidence>
<evidence type="ECO:0000256" key="3">
    <source>
        <dbReference type="HAMAP-Rule" id="MF_01151"/>
    </source>
</evidence>
<keyword evidence="9" id="KW-1185">Reference proteome</keyword>
<accession>A0ABU8YQD2</accession>
<dbReference type="SUPFAM" id="SSF51064">
    <property type="entry name" value="Head domain of nucleotide exchange factor GrpE"/>
    <property type="match status" value="1"/>
</dbReference>
<evidence type="ECO:0000256" key="6">
    <source>
        <dbReference type="SAM" id="Coils"/>
    </source>
</evidence>
<dbReference type="EMBL" id="JBBLXS010000234">
    <property type="protein sequence ID" value="MEK0186599.1"/>
    <property type="molecule type" value="Genomic_DNA"/>
</dbReference>
<evidence type="ECO:0000256" key="4">
    <source>
        <dbReference type="RuleBase" id="RU000639"/>
    </source>
</evidence>
<keyword evidence="3" id="KW-0963">Cytoplasm</keyword>
<sequence>MIDEEKQQHQDPSSTGETPEVSPMVSENPQPASANSNAAADWELELAQAYQSAQVDPGATHNAGETGSSSSSNSVTADATELLKRELAQATSDKESLKAQLQAYSTQLEDLKNQNLRLAADFENFRRRTQKEKEELDLQAKCLIIKPLLPVIDNFERARAHIKPQTDGEMNIHKSYQSVYKQMVECLKQIGVSPMRPEGEQFDPNLHEALLSEPTDEQEEGTIIQELERGYTLGDRVLRHAKVKVAAPGLSVVASDDNPDSSEG</sequence>
<dbReference type="SUPFAM" id="SSF58014">
    <property type="entry name" value="Coiled-coil domain of nucleotide exchange factor GrpE"/>
    <property type="match status" value="1"/>
</dbReference>
<dbReference type="Proteomes" id="UP001384579">
    <property type="component" value="Unassembled WGS sequence"/>
</dbReference>
<organism evidence="8 9">
    <name type="scientific">Microcoleus anatoxicus PTRS2</name>
    <dbReference type="NCBI Taxonomy" id="2705321"/>
    <lineage>
        <taxon>Bacteria</taxon>
        <taxon>Bacillati</taxon>
        <taxon>Cyanobacteriota</taxon>
        <taxon>Cyanophyceae</taxon>
        <taxon>Oscillatoriophycideae</taxon>
        <taxon>Oscillatoriales</taxon>
        <taxon>Microcoleaceae</taxon>
        <taxon>Microcoleus</taxon>
        <taxon>Microcoleus anatoxicus</taxon>
    </lineage>
</organism>
<evidence type="ECO:0000256" key="7">
    <source>
        <dbReference type="SAM" id="MobiDB-lite"/>
    </source>
</evidence>
<dbReference type="PROSITE" id="PS01071">
    <property type="entry name" value="GRPE"/>
    <property type="match status" value="1"/>
</dbReference>
<comment type="subcellular location">
    <subcellularLocation>
        <location evidence="3">Cytoplasm</location>
    </subcellularLocation>
</comment>
<dbReference type="Gene3D" id="2.30.22.10">
    <property type="entry name" value="Head domain of nucleotide exchange factor GrpE"/>
    <property type="match status" value="1"/>
</dbReference>
<proteinExistence type="inferred from homology"/>
<dbReference type="RefSeq" id="WP_340525420.1">
    <property type="nucleotide sequence ID" value="NZ_JBBLXS010000234.1"/>
</dbReference>
<comment type="similarity">
    <text evidence="1 3 5">Belongs to the GrpE family.</text>
</comment>
<protein>
    <recommendedName>
        <fullName evidence="3 4">Protein GrpE</fullName>
    </recommendedName>
    <alternativeName>
        <fullName evidence="3">HSP-70 cofactor</fullName>
    </alternativeName>
</protein>
<dbReference type="NCBIfam" id="NF010741">
    <property type="entry name" value="PRK14143.1"/>
    <property type="match status" value="1"/>
</dbReference>
<keyword evidence="2 3" id="KW-0143">Chaperone</keyword>
<dbReference type="PANTHER" id="PTHR21237">
    <property type="entry name" value="GRPE PROTEIN"/>
    <property type="match status" value="1"/>
</dbReference>
<keyword evidence="6" id="KW-0175">Coiled coil</keyword>
<dbReference type="CDD" id="cd00446">
    <property type="entry name" value="GrpE"/>
    <property type="match status" value="1"/>
</dbReference>
<evidence type="ECO:0000256" key="2">
    <source>
        <dbReference type="ARBA" id="ARBA00023186"/>
    </source>
</evidence>
<dbReference type="PRINTS" id="PR00773">
    <property type="entry name" value="GRPEPROTEIN"/>
</dbReference>
<dbReference type="PANTHER" id="PTHR21237:SF23">
    <property type="entry name" value="GRPE PROTEIN HOMOLOG, MITOCHONDRIAL"/>
    <property type="match status" value="1"/>
</dbReference>
<feature type="coiled-coil region" evidence="6">
    <location>
        <begin position="80"/>
        <end position="128"/>
    </location>
</feature>
<dbReference type="HAMAP" id="MF_01151">
    <property type="entry name" value="GrpE"/>
    <property type="match status" value="1"/>
</dbReference>
<dbReference type="InterPro" id="IPR013805">
    <property type="entry name" value="GrpE_CC"/>
</dbReference>
<keyword evidence="3 4" id="KW-0346">Stress response</keyword>
<gene>
    <name evidence="3 8" type="primary">grpE</name>
    <name evidence="8" type="ORF">WMG39_17335</name>
</gene>
<evidence type="ECO:0000256" key="5">
    <source>
        <dbReference type="RuleBase" id="RU004478"/>
    </source>
</evidence>
<feature type="region of interest" description="Disordered" evidence="7">
    <location>
        <begin position="1"/>
        <end position="77"/>
    </location>
</feature>
<evidence type="ECO:0000256" key="1">
    <source>
        <dbReference type="ARBA" id="ARBA00009054"/>
    </source>
</evidence>